<dbReference type="Pfam" id="PF08240">
    <property type="entry name" value="ADH_N"/>
    <property type="match status" value="1"/>
</dbReference>
<protein>
    <submittedName>
        <fullName evidence="6">GroES-like protein</fullName>
    </submittedName>
</protein>
<accession>A0ABC9TYI0</accession>
<dbReference type="EMBL" id="AWSU01000160">
    <property type="protein sequence ID" value="ERI77300.1"/>
    <property type="molecule type" value="Genomic_DNA"/>
</dbReference>
<evidence type="ECO:0000256" key="1">
    <source>
        <dbReference type="ARBA" id="ARBA00022723"/>
    </source>
</evidence>
<sequence length="336" mass="36556">MRTAKLVAPYRIEVGEAQEPQVNDSHQVLVRVKAVGICGTDLHTFKGERTDVEFPRVMGHELSGIVIGAGDSVSRVKEGDHVIYDPVNSCGNCRTCSSGHENVCREVKCFGVQMDGGFQDVIAVSEDKLYPVPKEIPFECAALAEPFSIAANIIAKADMRQEDRVVIFGAGTIGIAVLQAVKRLGNQVLVTDMAVEKLALARGFGADETVNSLKDNLHEAVGAFSPGGADILIDAVGTASILSECIQLAAPCANIVEIGFDEQESLIRPSDITKKELTIKGSRMNCHRFDIVAEWLKEGLITDKMISRIYPLEQIEQAFRDTLEQGGTWLKTMIRL</sequence>
<evidence type="ECO:0000313" key="6">
    <source>
        <dbReference type="EMBL" id="ERI77300.1"/>
    </source>
</evidence>
<dbReference type="Gene3D" id="3.90.180.10">
    <property type="entry name" value="Medium-chain alcohol dehydrogenases, catalytic domain"/>
    <property type="match status" value="1"/>
</dbReference>
<keyword evidence="2 4" id="KW-0862">Zinc</keyword>
<comment type="cofactor">
    <cofactor evidence="4">
        <name>Zn(2+)</name>
        <dbReference type="ChEBI" id="CHEBI:29105"/>
    </cofactor>
</comment>
<dbReference type="InterPro" id="IPR011032">
    <property type="entry name" value="GroES-like_sf"/>
</dbReference>
<evidence type="ECO:0000256" key="4">
    <source>
        <dbReference type="RuleBase" id="RU361277"/>
    </source>
</evidence>
<comment type="caution">
    <text evidence="6">The sequence shown here is derived from an EMBL/GenBank/DDBJ whole genome shotgun (WGS) entry which is preliminary data.</text>
</comment>
<dbReference type="SUPFAM" id="SSF50129">
    <property type="entry name" value="GroES-like"/>
    <property type="match status" value="1"/>
</dbReference>
<dbReference type="InterPro" id="IPR013154">
    <property type="entry name" value="ADH-like_N"/>
</dbReference>
<dbReference type="InterPro" id="IPR013149">
    <property type="entry name" value="ADH-like_C"/>
</dbReference>
<comment type="similarity">
    <text evidence="4">Belongs to the zinc-containing alcohol dehydrogenase family.</text>
</comment>
<gene>
    <name evidence="6" type="ORF">CLOSYM_02089</name>
</gene>
<dbReference type="Pfam" id="PF00107">
    <property type="entry name" value="ADH_zinc_N"/>
    <property type="match status" value="1"/>
</dbReference>
<dbReference type="PANTHER" id="PTHR43401:SF2">
    <property type="entry name" value="L-THREONINE 3-DEHYDROGENASE"/>
    <property type="match status" value="1"/>
</dbReference>
<proteinExistence type="inferred from homology"/>
<evidence type="ECO:0000313" key="7">
    <source>
        <dbReference type="Proteomes" id="UP000016491"/>
    </source>
</evidence>
<dbReference type="GO" id="GO:0016491">
    <property type="term" value="F:oxidoreductase activity"/>
    <property type="evidence" value="ECO:0007669"/>
    <property type="project" value="UniProtKB-KW"/>
</dbReference>
<reference evidence="6 7" key="1">
    <citation type="submission" date="2013-07" db="EMBL/GenBank/DDBJ databases">
        <authorList>
            <person name="Weinstock G."/>
            <person name="Sodergren E."/>
            <person name="Wylie T."/>
            <person name="Fulton L."/>
            <person name="Fulton R."/>
            <person name="Fronick C."/>
            <person name="O'Laughlin M."/>
            <person name="Godfrey J."/>
            <person name="Miner T."/>
            <person name="Herter B."/>
            <person name="Appelbaum E."/>
            <person name="Cordes M."/>
            <person name="Lek S."/>
            <person name="Wollam A."/>
            <person name="Pepin K.H."/>
            <person name="Palsikar V.B."/>
            <person name="Mitreva M."/>
            <person name="Wilson R.K."/>
        </authorList>
    </citation>
    <scope>NUCLEOTIDE SEQUENCE [LARGE SCALE GENOMIC DNA]</scope>
    <source>
        <strain evidence="6 7">ATCC 14940</strain>
    </source>
</reference>
<dbReference type="InterPro" id="IPR036291">
    <property type="entry name" value="NAD(P)-bd_dom_sf"/>
</dbReference>
<name>A0ABC9TYI0_CLOSY</name>
<dbReference type="Gene3D" id="3.40.50.720">
    <property type="entry name" value="NAD(P)-binding Rossmann-like Domain"/>
    <property type="match status" value="1"/>
</dbReference>
<dbReference type="RefSeq" id="WP_021642825.1">
    <property type="nucleotide sequence ID" value="NZ_KE992967.1"/>
</dbReference>
<dbReference type="GO" id="GO:0046872">
    <property type="term" value="F:metal ion binding"/>
    <property type="evidence" value="ECO:0007669"/>
    <property type="project" value="UniProtKB-KW"/>
</dbReference>
<dbReference type="AlphaFoldDB" id="A0ABC9TYI0"/>
<dbReference type="Proteomes" id="UP000016491">
    <property type="component" value="Unassembled WGS sequence"/>
</dbReference>
<organism evidence="6 7">
    <name type="scientific">[Clostridium] symbiosum ATCC 14940</name>
    <dbReference type="NCBI Taxonomy" id="411472"/>
    <lineage>
        <taxon>Bacteria</taxon>
        <taxon>Bacillati</taxon>
        <taxon>Bacillota</taxon>
        <taxon>Clostridia</taxon>
        <taxon>Lachnospirales</taxon>
        <taxon>Lachnospiraceae</taxon>
        <taxon>Otoolea</taxon>
    </lineage>
</organism>
<evidence type="ECO:0000256" key="2">
    <source>
        <dbReference type="ARBA" id="ARBA00022833"/>
    </source>
</evidence>
<evidence type="ECO:0000259" key="5">
    <source>
        <dbReference type="SMART" id="SM00829"/>
    </source>
</evidence>
<dbReference type="PROSITE" id="PS00059">
    <property type="entry name" value="ADH_ZINC"/>
    <property type="match status" value="1"/>
</dbReference>
<dbReference type="SUPFAM" id="SSF51735">
    <property type="entry name" value="NAD(P)-binding Rossmann-fold domains"/>
    <property type="match status" value="1"/>
</dbReference>
<dbReference type="PANTHER" id="PTHR43401">
    <property type="entry name" value="L-THREONINE 3-DEHYDROGENASE"/>
    <property type="match status" value="1"/>
</dbReference>
<feature type="domain" description="Enoyl reductase (ER)" evidence="5">
    <location>
        <begin position="5"/>
        <end position="334"/>
    </location>
</feature>
<keyword evidence="3" id="KW-0560">Oxidoreductase</keyword>
<dbReference type="InterPro" id="IPR050129">
    <property type="entry name" value="Zn_alcohol_dh"/>
</dbReference>
<dbReference type="InterPro" id="IPR020843">
    <property type="entry name" value="ER"/>
</dbReference>
<evidence type="ECO:0000256" key="3">
    <source>
        <dbReference type="ARBA" id="ARBA00023002"/>
    </source>
</evidence>
<dbReference type="InterPro" id="IPR002328">
    <property type="entry name" value="ADH_Zn_CS"/>
</dbReference>
<dbReference type="SMART" id="SM00829">
    <property type="entry name" value="PKS_ER"/>
    <property type="match status" value="1"/>
</dbReference>
<keyword evidence="1 4" id="KW-0479">Metal-binding</keyword>